<dbReference type="InterPro" id="IPR018247">
    <property type="entry name" value="EF_Hand_1_Ca_BS"/>
</dbReference>
<evidence type="ECO:0000313" key="3">
    <source>
        <dbReference type="Proteomes" id="UP000144311"/>
    </source>
</evidence>
<dbReference type="OrthoDB" id="34994at10239"/>
<dbReference type="KEGG" id="vg:18158337"/>
<reference evidence="2 3" key="3">
    <citation type="submission" date="2013-10" db="EMBL/GenBank/DDBJ databases">
        <title>The genome of epidemic Squirrel Poxvirus reveals novel virulence genes.</title>
        <authorList>
            <person name="Darby A.C."/>
            <person name="McInnes C.J."/>
            <person name="Kjaer K.H."/>
            <person name="Wood A.R."/>
            <person name="Hughes M."/>
            <person name="Martensen P.M."/>
            <person name="Radford A.D."/>
            <person name="Hall N."/>
            <person name="Chantrey J."/>
        </authorList>
    </citation>
    <scope>NUCLEOTIDE SEQUENCE [LARGE SCALE GENOMIC DNA]</scope>
    <source>
        <strain evidence="2">Red squirrel UK</strain>
    </source>
</reference>
<name>Q1HTR0_9POXV</name>
<dbReference type="RefSeq" id="YP_008658550.1">
    <property type="nucleotide sequence ID" value="NC_022563.1"/>
</dbReference>
<accession>Q1HTR0</accession>
<proteinExistence type="predicted"/>
<dbReference type="EMBL" id="HE601899">
    <property type="protein sequence ID" value="CCD83308.1"/>
    <property type="molecule type" value="Genomic_DNA"/>
</dbReference>
<dbReference type="Proteomes" id="UP000144311">
    <property type="component" value="Segment"/>
</dbReference>
<evidence type="ECO:0000313" key="2">
    <source>
        <dbReference type="EMBL" id="CCD83308.1"/>
    </source>
</evidence>
<sequence>MFKRVNNLSTKVCAFTESLLADDDTDGELESKDVSELIKILDFCLDDASTVEDISDILIVDTKSSHKTFDLRDAVRQHVAKPRLSGEAIIEPNTRVFALCVGGCLQVDCADRRERLAVVVEKGEAFFVDTSADHSLTSGIGGVRLVVLVCTVSSPFIHYGDVIISSSSVIYSRVSGYSFALFRISNDADAVEKDVIISCGRIYDAATKTEMDISHLRQLLRQYAIQSCPVPDRVPYGGEPADMEDVLAMAISAELIEFALRHAPPRQVFSEKGRRHIIRIAYCVACAYN</sequence>
<dbReference type="EMBL" id="AH015635">
    <property type="protein sequence ID" value="ABD51476.1"/>
    <property type="molecule type" value="Genomic_DNA"/>
</dbReference>
<organism evidence="1">
    <name type="scientific">Squirrelpox virus</name>
    <dbReference type="NCBI Taxonomy" id="240426"/>
    <lineage>
        <taxon>Viruses</taxon>
        <taxon>Varidnaviria</taxon>
        <taxon>Bamfordvirae</taxon>
        <taxon>Nucleocytoviricota</taxon>
        <taxon>Pokkesviricetes</taxon>
        <taxon>Chitovirales</taxon>
        <taxon>Poxviridae</taxon>
        <taxon>Chordopoxvirinae</taxon>
        <taxon>Sciuripoxvirus</taxon>
        <taxon>Sciuripoxvirus squirrelpox</taxon>
    </lineage>
</organism>
<reference evidence="1" key="1">
    <citation type="journal article" date="2006" name="J. Gen. Virol.">
        <title>Genomic characterization of a novel poxvirus contributing to the decline of the red squirrel (Sciurus vulgaris) in the UK.</title>
        <authorList>
            <person name="McInnes C.J."/>
            <person name="Wood A.R."/>
            <person name="Thomas K."/>
            <person name="Sainsbury A.W."/>
            <person name="Gurnell J."/>
            <person name="Dein F.J."/>
            <person name="Nettleton P.F."/>
        </authorList>
    </citation>
    <scope>NUCLEOTIDE SEQUENCE</scope>
    <source>
        <strain evidence="1">1296/99</strain>
    </source>
</reference>
<keyword evidence="3" id="KW-1185">Reference proteome</keyword>
<dbReference type="PROSITE" id="PS00018">
    <property type="entry name" value="EF_HAND_1"/>
    <property type="match status" value="1"/>
</dbReference>
<protein>
    <submittedName>
        <fullName evidence="1">C3R</fullName>
    </submittedName>
    <submittedName>
        <fullName evidence="2">Conserved hypothetical pox protein-similar to MOCV144R</fullName>
    </submittedName>
</protein>
<evidence type="ECO:0000313" key="1">
    <source>
        <dbReference type="EMBL" id="ABD51476.1"/>
    </source>
</evidence>
<gene>
    <name evidence="1" type="primary">C3R</name>
    <name evidence="2" type="ORF">SQPV_1250</name>
</gene>
<reference evidence="2 3" key="2">
    <citation type="submission" date="2011-10" db="EMBL/GenBank/DDBJ databases">
        <authorList>
            <person name="Darby A."/>
        </authorList>
    </citation>
    <scope>NUCLEOTIDE SEQUENCE [LARGE SCALE GENOMIC DNA]</scope>
    <source>
        <strain evidence="2">Red squirrel UK</strain>
    </source>
</reference>
<dbReference type="GeneID" id="18158337"/>